<dbReference type="Gene3D" id="3.30.420.110">
    <property type="entry name" value="MutS, connector domain"/>
    <property type="match status" value="1"/>
</dbReference>
<protein>
    <submittedName>
        <fullName evidence="8">DNA mismatch repair protein MutS</fullName>
    </submittedName>
</protein>
<dbReference type="InterPro" id="IPR000432">
    <property type="entry name" value="DNA_mismatch_repair_MutS_C"/>
</dbReference>
<feature type="domain" description="DNA mismatch repair proteins mutS family" evidence="7">
    <location>
        <begin position="642"/>
        <end position="658"/>
    </location>
</feature>
<dbReference type="InterPro" id="IPR036187">
    <property type="entry name" value="DNA_mismatch_repair_MutS_sf"/>
</dbReference>
<dbReference type="FunFam" id="3.40.50.300:FF:000870">
    <property type="entry name" value="MutS protein homolog 4"/>
    <property type="match status" value="1"/>
</dbReference>
<dbReference type="SUPFAM" id="SSF53150">
    <property type="entry name" value="DNA repair protein MutS, domain II"/>
    <property type="match status" value="1"/>
</dbReference>
<dbReference type="AlphaFoldDB" id="A0AAW2Z8N0"/>
<proteinExistence type="inferred from homology"/>
<dbReference type="InterPro" id="IPR036678">
    <property type="entry name" value="MutS_con_dom_sf"/>
</dbReference>
<dbReference type="Gene3D" id="3.40.50.300">
    <property type="entry name" value="P-loop containing nucleotide triphosphate hydrolases"/>
    <property type="match status" value="1"/>
</dbReference>
<dbReference type="InterPro" id="IPR045076">
    <property type="entry name" value="MutS"/>
</dbReference>
<gene>
    <name evidence="8" type="ORF">AKO1_001796</name>
</gene>
<dbReference type="SUPFAM" id="SSF52540">
    <property type="entry name" value="P-loop containing nucleoside triphosphate hydrolases"/>
    <property type="match status" value="1"/>
</dbReference>
<dbReference type="InterPro" id="IPR007861">
    <property type="entry name" value="DNA_mismatch_repair_MutS_clamp"/>
</dbReference>
<evidence type="ECO:0000259" key="7">
    <source>
        <dbReference type="PROSITE" id="PS00486"/>
    </source>
</evidence>
<feature type="compositionally biased region" description="Polar residues" evidence="6">
    <location>
        <begin position="1"/>
        <end position="21"/>
    </location>
</feature>
<dbReference type="InterPro" id="IPR011184">
    <property type="entry name" value="DNA_mismatch_repair_Msh2"/>
</dbReference>
<dbReference type="InterPro" id="IPR027417">
    <property type="entry name" value="P-loop_NTPase"/>
</dbReference>
<dbReference type="Gene3D" id="1.10.1420.10">
    <property type="match status" value="2"/>
</dbReference>
<keyword evidence="4" id="KW-0238">DNA-binding</keyword>
<dbReference type="Pfam" id="PF00488">
    <property type="entry name" value="MutS_V"/>
    <property type="match status" value="1"/>
</dbReference>
<dbReference type="GO" id="GO:0006298">
    <property type="term" value="P:mismatch repair"/>
    <property type="evidence" value="ECO:0007669"/>
    <property type="project" value="InterPro"/>
</dbReference>
<accession>A0AAW2Z8N0</accession>
<dbReference type="GO" id="GO:0007131">
    <property type="term" value="P:reciprocal meiotic recombination"/>
    <property type="evidence" value="ECO:0007669"/>
    <property type="project" value="TreeGrafter"/>
</dbReference>
<keyword evidence="3" id="KW-0067">ATP-binding</keyword>
<evidence type="ECO:0000256" key="1">
    <source>
        <dbReference type="ARBA" id="ARBA00006271"/>
    </source>
</evidence>
<comment type="similarity">
    <text evidence="1">Belongs to the DNA mismatch repair MutS family.</text>
</comment>
<dbReference type="InterPro" id="IPR007696">
    <property type="entry name" value="DNA_mismatch_repair_MutS_core"/>
</dbReference>
<dbReference type="PANTHER" id="PTHR11361:SF21">
    <property type="entry name" value="MUTS PROTEIN HOMOLOG 4"/>
    <property type="match status" value="1"/>
</dbReference>
<dbReference type="GO" id="GO:0005524">
    <property type="term" value="F:ATP binding"/>
    <property type="evidence" value="ECO:0007669"/>
    <property type="project" value="UniProtKB-KW"/>
</dbReference>
<feature type="compositionally biased region" description="Polar residues" evidence="6">
    <location>
        <begin position="37"/>
        <end position="46"/>
    </location>
</feature>
<dbReference type="SUPFAM" id="SSF48334">
    <property type="entry name" value="DNA repair protein MutS, domain III"/>
    <property type="match status" value="1"/>
</dbReference>
<comment type="caution">
    <text evidence="8">The sequence shown here is derived from an EMBL/GenBank/DDBJ whole genome shotgun (WGS) entry which is preliminary data.</text>
</comment>
<dbReference type="Proteomes" id="UP001431209">
    <property type="component" value="Unassembled WGS sequence"/>
</dbReference>
<name>A0AAW2Z8N0_9EUKA</name>
<dbReference type="GO" id="GO:0140664">
    <property type="term" value="F:ATP-dependent DNA damage sensor activity"/>
    <property type="evidence" value="ECO:0007669"/>
    <property type="project" value="InterPro"/>
</dbReference>
<evidence type="ECO:0000313" key="9">
    <source>
        <dbReference type="Proteomes" id="UP001431209"/>
    </source>
</evidence>
<dbReference type="EMBL" id="JAOPGA020001203">
    <property type="protein sequence ID" value="KAL0486176.1"/>
    <property type="molecule type" value="Genomic_DNA"/>
</dbReference>
<keyword evidence="9" id="KW-1185">Reference proteome</keyword>
<feature type="region of interest" description="Disordered" evidence="6">
    <location>
        <begin position="1"/>
        <end position="46"/>
    </location>
</feature>
<evidence type="ECO:0000256" key="3">
    <source>
        <dbReference type="ARBA" id="ARBA00022840"/>
    </source>
</evidence>
<dbReference type="PROSITE" id="PS00486">
    <property type="entry name" value="DNA_MISMATCH_REPAIR_2"/>
    <property type="match status" value="1"/>
</dbReference>
<dbReference type="GO" id="GO:0005634">
    <property type="term" value="C:nucleus"/>
    <property type="evidence" value="ECO:0007669"/>
    <property type="project" value="TreeGrafter"/>
</dbReference>
<evidence type="ECO:0000313" key="8">
    <source>
        <dbReference type="EMBL" id="KAL0486176.1"/>
    </source>
</evidence>
<keyword evidence="5" id="KW-0469">Meiosis</keyword>
<dbReference type="PANTHER" id="PTHR11361">
    <property type="entry name" value="DNA MISMATCH REPAIR PROTEIN MUTS FAMILY MEMBER"/>
    <property type="match status" value="1"/>
</dbReference>
<dbReference type="InterPro" id="IPR007860">
    <property type="entry name" value="DNA_mmatch_repair_MutS_con_dom"/>
</dbReference>
<dbReference type="Pfam" id="PF05192">
    <property type="entry name" value="MutS_III"/>
    <property type="match status" value="1"/>
</dbReference>
<dbReference type="SMART" id="SM00534">
    <property type="entry name" value="MUTSac"/>
    <property type="match status" value="1"/>
</dbReference>
<evidence type="ECO:0000256" key="6">
    <source>
        <dbReference type="SAM" id="MobiDB-lite"/>
    </source>
</evidence>
<keyword evidence="2" id="KW-0547">Nucleotide-binding</keyword>
<dbReference type="SMART" id="SM00533">
    <property type="entry name" value="MUTSd"/>
    <property type="match status" value="1"/>
</dbReference>
<sequence length="831" mass="93588">MDTEASPSVTPRSTPKSSQYNLEFKSPQSSSKKKQSTESGPHNDSSQTFIVSLIDNRAKDIGIAAINLKSSDIYLTQFSENSATYSNTYNMIQLYNPDEVLLPNSLSETKLSDMIQSKFANKKITNIARKFYNEVKGSVLIKELAVSDHTIESEVASKYLSISAASALLQYTEHIQKMVFAKQSLKFHYKPLSGHLQLDPSSISNLELIYNLKDGSKKNTLLSIINHTQTPMGSKLLQSTLIQPLTDINTITTRLDCVEELLREENNFFNISKELGNFVFDIDHLLSQFTHCNQSSTRSSHGFVQHFICLKRVLQQSPQLAILCDAYENPMFKAVSSNLKSDSLTILLDQIEQVIEEDVSYTRNTLGMQIQKCFAVKTGINGLLDVARRQLMELTQEVHEHVRQLIDQTGITSLKLQYNTRRGYYLSYDNRANISPQSDATFIQQLRNKKRVVCSTEDLNSKNFRIKDLVEEILLLTESVISDLIGKVRSLLSSLYKVSESIAMLDMLISFASVVTLNSDYVRPSFTLDGPIAIKQGRHPIMEKCKLNSYIANDVYISESSNLHIITGPNMSGKSVFLRQVACITILAHCGCFVPATFASLRIVDRIFTRISTDDSMESNASTFLVEMKDVAHIVQNVTNKSLVLIDELGRGTSNVEGSSIAWSICEYLMSLKAYTMFVTHYMQLSELELLYPNIKNFHLMVTTTGDGRLSYLYSIGEGSCNQDGYGIKLAKMLGLPKVIVTEADEICRVVLEEKKKKSLLMHQDDATRELKNVYQFAQRILALRYSTLSGASLKNYVEGMKQQLPDKNEIEDRVEEEVFVGDDELLHDDD</sequence>
<dbReference type="GO" id="GO:0030983">
    <property type="term" value="F:mismatched DNA binding"/>
    <property type="evidence" value="ECO:0007669"/>
    <property type="project" value="InterPro"/>
</dbReference>
<organism evidence="8 9">
    <name type="scientific">Acrasis kona</name>
    <dbReference type="NCBI Taxonomy" id="1008807"/>
    <lineage>
        <taxon>Eukaryota</taxon>
        <taxon>Discoba</taxon>
        <taxon>Heterolobosea</taxon>
        <taxon>Tetramitia</taxon>
        <taxon>Eutetramitia</taxon>
        <taxon>Acrasidae</taxon>
        <taxon>Acrasis</taxon>
    </lineage>
</organism>
<dbReference type="Pfam" id="PF05188">
    <property type="entry name" value="MutS_II"/>
    <property type="match status" value="1"/>
</dbReference>
<evidence type="ECO:0000256" key="2">
    <source>
        <dbReference type="ARBA" id="ARBA00022741"/>
    </source>
</evidence>
<dbReference type="Pfam" id="PF05190">
    <property type="entry name" value="MutS_IV"/>
    <property type="match status" value="1"/>
</dbReference>
<evidence type="ECO:0000256" key="5">
    <source>
        <dbReference type="ARBA" id="ARBA00023254"/>
    </source>
</evidence>
<dbReference type="PIRSF" id="PIRSF005813">
    <property type="entry name" value="MSH2"/>
    <property type="match status" value="1"/>
</dbReference>
<evidence type="ECO:0000256" key="4">
    <source>
        <dbReference type="ARBA" id="ARBA00023125"/>
    </source>
</evidence>
<reference evidence="8 9" key="1">
    <citation type="submission" date="2024-03" db="EMBL/GenBank/DDBJ databases">
        <title>The Acrasis kona genome and developmental transcriptomes reveal deep origins of eukaryotic multicellular pathways.</title>
        <authorList>
            <person name="Sheikh S."/>
            <person name="Fu C.-J."/>
            <person name="Brown M.W."/>
            <person name="Baldauf S.L."/>
        </authorList>
    </citation>
    <scope>NUCLEOTIDE SEQUENCE [LARGE SCALE GENOMIC DNA]</scope>
    <source>
        <strain evidence="8 9">ATCC MYA-3509</strain>
    </source>
</reference>